<dbReference type="EMBL" id="BAYX01000024">
    <property type="protein sequence ID" value="GAJ96610.1"/>
    <property type="molecule type" value="Genomic_DNA"/>
</dbReference>
<feature type="domain" description="Alpha/beta hydrolase fold-3" evidence="2">
    <location>
        <begin position="101"/>
        <end position="163"/>
    </location>
</feature>
<dbReference type="Proteomes" id="UP000026941">
    <property type="component" value="Unassembled WGS sequence"/>
</dbReference>
<name>A0AA87U807_RHIRH</name>
<accession>A0AA87U807</accession>
<dbReference type="Pfam" id="PF07859">
    <property type="entry name" value="Abhydrolase_3"/>
    <property type="match status" value="1"/>
</dbReference>
<evidence type="ECO:0000313" key="3">
    <source>
        <dbReference type="EMBL" id="GAJ96610.1"/>
    </source>
</evidence>
<evidence type="ECO:0000256" key="1">
    <source>
        <dbReference type="SAM" id="Phobius"/>
    </source>
</evidence>
<proteinExistence type="predicted"/>
<organism evidence="3 4">
    <name type="scientific">Rhizobium rhizogenes NBRC 13257</name>
    <dbReference type="NCBI Taxonomy" id="1220581"/>
    <lineage>
        <taxon>Bacteria</taxon>
        <taxon>Pseudomonadati</taxon>
        <taxon>Pseudomonadota</taxon>
        <taxon>Alphaproteobacteria</taxon>
        <taxon>Hyphomicrobiales</taxon>
        <taxon>Rhizobiaceae</taxon>
        <taxon>Rhizobium/Agrobacterium group</taxon>
        <taxon>Rhizobium</taxon>
    </lineage>
</organism>
<protein>
    <recommendedName>
        <fullName evidence="2">Alpha/beta hydrolase fold-3 domain-containing protein</fullName>
    </recommendedName>
</protein>
<evidence type="ECO:0000259" key="2">
    <source>
        <dbReference type="Pfam" id="PF07859"/>
    </source>
</evidence>
<dbReference type="InterPro" id="IPR029058">
    <property type="entry name" value="AB_hydrolase_fold"/>
</dbReference>
<feature type="transmembrane region" description="Helical" evidence="1">
    <location>
        <begin position="25"/>
        <end position="45"/>
    </location>
</feature>
<dbReference type="InterPro" id="IPR013094">
    <property type="entry name" value="AB_hydrolase_3"/>
</dbReference>
<dbReference type="SUPFAM" id="SSF53474">
    <property type="entry name" value="alpha/beta-Hydrolases"/>
    <property type="match status" value="1"/>
</dbReference>
<gene>
    <name evidence="3" type="ORF">RRH01S_24_00030</name>
</gene>
<keyword evidence="1" id="KW-0472">Membrane</keyword>
<dbReference type="AlphaFoldDB" id="A0AA87U807"/>
<keyword evidence="1" id="KW-0812">Transmembrane</keyword>
<sequence length="179" mass="19360">MPGSACHPSVSVTASSIKLLSNETVYVHPGSVSLLGWFVKFYLWVSGDKPKLTRKLRSPPGKPRDAIPARFFGEFKIAMNQVNGRNVHTLVPKGTTSGQVVFYIHGAYILNIAGAHWNLIGDLIRQTNATFVVPDYPKAPGATVPVGLAMVEQAYKDLTATVPAENITIMAIARAVDFP</sequence>
<keyword evidence="1" id="KW-1133">Transmembrane helix</keyword>
<comment type="caution">
    <text evidence="3">The sequence shown here is derived from an EMBL/GenBank/DDBJ whole genome shotgun (WGS) entry which is preliminary data.</text>
</comment>
<evidence type="ECO:0000313" key="4">
    <source>
        <dbReference type="Proteomes" id="UP000026941"/>
    </source>
</evidence>
<reference evidence="3 4" key="1">
    <citation type="submission" date="2014-05" db="EMBL/GenBank/DDBJ databases">
        <title>Whole genome shotgun sequence of Rhizobium rhizogenes NBRC 13257.</title>
        <authorList>
            <person name="Katano-Makiyama Y."/>
            <person name="Hosoyama A."/>
            <person name="Hashimoto M."/>
            <person name="Hosoyama Y."/>
            <person name="Noguchi M."/>
            <person name="Tsuchikane K."/>
            <person name="Kimura A."/>
            <person name="Ohji S."/>
            <person name="Ichikawa N."/>
            <person name="Yamazoe A."/>
            <person name="Fujita N."/>
        </authorList>
    </citation>
    <scope>NUCLEOTIDE SEQUENCE [LARGE SCALE GENOMIC DNA]</scope>
    <source>
        <strain evidence="3 4">NBRC 13257</strain>
    </source>
</reference>
<dbReference type="GO" id="GO:0016787">
    <property type="term" value="F:hydrolase activity"/>
    <property type="evidence" value="ECO:0007669"/>
    <property type="project" value="InterPro"/>
</dbReference>
<dbReference type="Gene3D" id="3.40.50.1820">
    <property type="entry name" value="alpha/beta hydrolase"/>
    <property type="match status" value="1"/>
</dbReference>
<dbReference type="RefSeq" id="WP_052365373.1">
    <property type="nucleotide sequence ID" value="NZ_BAYX01000024.1"/>
</dbReference>